<sequence length="447" mass="46720">MASCLPSWPPHGLPSRSTGLISTCESVLALKTCEIRHLESSAGLVSPSPLVKKCPPARRRFTAFAEMCRGVAPRRGFDDLLGSYDAQRAAQLEKAGWAQSPAPCPSTGMEQLPPAAYAGVSFCSLARAPAAATAHQRSAPVTVYTLTLPPSNLHISPFASEQAAWEPAPPPAAQPTVRRAASDAVASWLAGWAALAAEQGCSSSDDDYDCLPRLAATVPRQASSSPRAPHHAAAMHCSSGGSGCGSGRAAPSNSPACFSIADSGFPTTHQLLPNLPSLDTRASGTRRPAAPQPQQPCQWREAAPAAAAAAPSAASTRHKRRRQEAAARPAKRQQTRPRRAARQAAPTPQPRPQQAAAQPCATTVLAGPRLEHLTACPADSCGSGSASPSLLDLPDMDALWASDDCWDEEVLPLDLLADDVGLIMAGDALAMRDVLARSLDLSEFLEL</sequence>
<reference evidence="2 3" key="1">
    <citation type="journal article" date="2010" name="Plant Cell">
        <title>The Chlorella variabilis NC64A genome reveals adaptation to photosymbiosis, coevolution with viruses, and cryptic sex.</title>
        <authorList>
            <person name="Blanc G."/>
            <person name="Duncan G."/>
            <person name="Agarkova I."/>
            <person name="Borodovsky M."/>
            <person name="Gurnon J."/>
            <person name="Kuo A."/>
            <person name="Lindquist E."/>
            <person name="Lucas S."/>
            <person name="Pangilinan J."/>
            <person name="Polle J."/>
            <person name="Salamov A."/>
            <person name="Terry A."/>
            <person name="Yamada T."/>
            <person name="Dunigan D.D."/>
            <person name="Grigoriev I.V."/>
            <person name="Claverie J.M."/>
            <person name="Van Etten J.L."/>
        </authorList>
    </citation>
    <scope>NUCLEOTIDE SEQUENCE [LARGE SCALE GENOMIC DNA]</scope>
    <source>
        <strain evidence="2 3">NC64A</strain>
    </source>
</reference>
<dbReference type="EMBL" id="GL433836">
    <property type="protein sequence ID" value="EFN59503.1"/>
    <property type="molecule type" value="Genomic_DNA"/>
</dbReference>
<dbReference type="InParanoid" id="E1Z5C5"/>
<feature type="region of interest" description="Disordered" evidence="1">
    <location>
        <begin position="268"/>
        <end position="358"/>
    </location>
</feature>
<protein>
    <submittedName>
        <fullName evidence="2">Uncharacterized protein</fullName>
    </submittedName>
</protein>
<dbReference type="Proteomes" id="UP000008141">
    <property type="component" value="Unassembled WGS sequence"/>
</dbReference>
<gene>
    <name evidence="2" type="ORF">CHLNCDRAFT_56787</name>
</gene>
<keyword evidence="3" id="KW-1185">Reference proteome</keyword>
<feature type="region of interest" description="Disordered" evidence="1">
    <location>
        <begin position="220"/>
        <end position="253"/>
    </location>
</feature>
<dbReference type="KEGG" id="cvr:CHLNCDRAFT_56787"/>
<feature type="compositionally biased region" description="Basic residues" evidence="1">
    <location>
        <begin position="329"/>
        <end position="341"/>
    </location>
</feature>
<feature type="compositionally biased region" description="Low complexity" evidence="1">
    <location>
        <begin position="342"/>
        <end position="358"/>
    </location>
</feature>
<organism evidence="3">
    <name type="scientific">Chlorella variabilis</name>
    <name type="common">Green alga</name>
    <dbReference type="NCBI Taxonomy" id="554065"/>
    <lineage>
        <taxon>Eukaryota</taxon>
        <taxon>Viridiplantae</taxon>
        <taxon>Chlorophyta</taxon>
        <taxon>core chlorophytes</taxon>
        <taxon>Trebouxiophyceae</taxon>
        <taxon>Chlorellales</taxon>
        <taxon>Chlorellaceae</taxon>
        <taxon>Chlorella clade</taxon>
        <taxon>Chlorella</taxon>
    </lineage>
</organism>
<feature type="compositionally biased region" description="Low complexity" evidence="1">
    <location>
        <begin position="295"/>
        <end position="315"/>
    </location>
</feature>
<dbReference type="AlphaFoldDB" id="E1Z5C5"/>
<name>E1Z5C5_CHLVA</name>
<feature type="compositionally biased region" description="Low complexity" evidence="1">
    <location>
        <begin position="222"/>
        <end position="239"/>
    </location>
</feature>
<dbReference type="GeneID" id="17358817"/>
<evidence type="ECO:0000313" key="3">
    <source>
        <dbReference type="Proteomes" id="UP000008141"/>
    </source>
</evidence>
<accession>E1Z5C5</accession>
<dbReference type="RefSeq" id="XP_005851605.1">
    <property type="nucleotide sequence ID" value="XM_005851543.1"/>
</dbReference>
<evidence type="ECO:0000313" key="2">
    <source>
        <dbReference type="EMBL" id="EFN59503.1"/>
    </source>
</evidence>
<evidence type="ECO:0000256" key="1">
    <source>
        <dbReference type="SAM" id="MobiDB-lite"/>
    </source>
</evidence>
<proteinExistence type="predicted"/>